<dbReference type="RefSeq" id="WP_076379495.1">
    <property type="nucleotide sequence ID" value="NZ_AP017422.1"/>
</dbReference>
<dbReference type="Proteomes" id="UP000186917">
    <property type="component" value="Unassembled WGS sequence"/>
</dbReference>
<accession>A0A173M9C4</accession>
<organism evidence="1 2">
    <name type="scientific">Filimonas lacunae</name>
    <dbReference type="NCBI Taxonomy" id="477680"/>
    <lineage>
        <taxon>Bacteria</taxon>
        <taxon>Pseudomonadati</taxon>
        <taxon>Bacteroidota</taxon>
        <taxon>Chitinophagia</taxon>
        <taxon>Chitinophagales</taxon>
        <taxon>Chitinophagaceae</taxon>
        <taxon>Filimonas</taxon>
    </lineage>
</organism>
<gene>
    <name evidence="1" type="ORF">SAMN05421788_104143</name>
</gene>
<dbReference type="Gene3D" id="1.25.40.390">
    <property type="match status" value="1"/>
</dbReference>
<protein>
    <submittedName>
        <fullName evidence="1">Starch-binding associating with outer membrane</fullName>
    </submittedName>
</protein>
<keyword evidence="2" id="KW-1185">Reference proteome</keyword>
<dbReference type="Pfam" id="PF12771">
    <property type="entry name" value="SusD-like_2"/>
    <property type="match status" value="1"/>
</dbReference>
<evidence type="ECO:0000313" key="1">
    <source>
        <dbReference type="EMBL" id="SIT15247.1"/>
    </source>
</evidence>
<dbReference type="InterPro" id="IPR041662">
    <property type="entry name" value="SusD-like_2"/>
</dbReference>
<proteinExistence type="predicted"/>
<dbReference type="KEGG" id="fln:FLA_0101"/>
<dbReference type="EMBL" id="FTOR01000004">
    <property type="protein sequence ID" value="SIT15247.1"/>
    <property type="molecule type" value="Genomic_DNA"/>
</dbReference>
<dbReference type="OrthoDB" id="9766256at2"/>
<dbReference type="SUPFAM" id="SSF48452">
    <property type="entry name" value="TPR-like"/>
    <property type="match status" value="1"/>
</dbReference>
<sequence length="539" mass="59043">MNIFRILRQAAAAAIFTAVVSSCQKGDLTTNNNVTNNDAVGINPSLFLNHITYAIYKGGGVLESVSGNLTEEPWGVVSHYNQYYLSNYSYYQSINTYNWSNSATHYDMLKYVILMEKQAASLNPTAANTNIYAGLAKFFRAYSFIWLAQRVGDIPMTQAGSSTIEQPEYDSQKTVYVNSLKLLDEANTIIAALIAKNNSANTVVDASGDIFGLTYLQWQKIVNTYKLRVLISLSKRADDNSDMNIKSQFAAIINDPTTYPVLASNSDNMVFKYVSTNAYPIASSTYSLYANIGSTYLNITTANADPRTFKTTTPAPAQITAGKTAADFSAYVGADPNLSISQISENSSAGQYSFANYNYYSKSNLTGSLVEPEILIGYPELCFNIAEAANRGWITADAATWYGKGIDASLSLYGLTEGQSLTVNDKDGNKVGTVTVNISNFKTNVAYKGGEDGLKQILEQKYVAFFQNSGWEAFYNQRRTGYPAFAQGGAGIGTANNKLPRRWQYPLNEKNENAAHCNAAIQSQFGGTDDVMQDTWLTK</sequence>
<dbReference type="AlphaFoldDB" id="A0A173M9C4"/>
<reference evidence="2" key="1">
    <citation type="submission" date="2017-01" db="EMBL/GenBank/DDBJ databases">
        <authorList>
            <person name="Varghese N."/>
            <person name="Submissions S."/>
        </authorList>
    </citation>
    <scope>NUCLEOTIDE SEQUENCE [LARGE SCALE GENOMIC DNA]</scope>
    <source>
        <strain evidence="2">DSM 21054</strain>
    </source>
</reference>
<name>A0A173M9C4_9BACT</name>
<dbReference type="InterPro" id="IPR011990">
    <property type="entry name" value="TPR-like_helical_dom_sf"/>
</dbReference>
<dbReference type="STRING" id="477680.SAMN05421788_104143"/>
<dbReference type="PROSITE" id="PS51257">
    <property type="entry name" value="PROKAR_LIPOPROTEIN"/>
    <property type="match status" value="1"/>
</dbReference>
<evidence type="ECO:0000313" key="2">
    <source>
        <dbReference type="Proteomes" id="UP000186917"/>
    </source>
</evidence>